<feature type="binding site" evidence="13">
    <location>
        <position position="318"/>
    </location>
    <ligand>
        <name>K(+)</name>
        <dbReference type="ChEBI" id="CHEBI:29103"/>
    </ligand>
</feature>
<evidence type="ECO:0000256" key="3">
    <source>
        <dbReference type="ARBA" id="ARBA00022448"/>
    </source>
</evidence>
<evidence type="ECO:0000256" key="7">
    <source>
        <dbReference type="ARBA" id="ARBA00022692"/>
    </source>
</evidence>
<evidence type="ECO:0000256" key="2">
    <source>
        <dbReference type="ARBA" id="ARBA00009137"/>
    </source>
</evidence>
<feature type="binding site" evidence="13">
    <location>
        <position position="220"/>
    </location>
    <ligand>
        <name>K(+)</name>
        <dbReference type="ChEBI" id="CHEBI:29103"/>
    </ligand>
</feature>
<proteinExistence type="inferred from homology"/>
<dbReference type="EMBL" id="CP059265">
    <property type="protein sequence ID" value="QLQ33475.1"/>
    <property type="molecule type" value="Genomic_DNA"/>
</dbReference>
<keyword evidence="4 12" id="KW-1003">Cell membrane</keyword>
<dbReference type="PIRSF" id="PIRSF006247">
    <property type="entry name" value="TrkH"/>
    <property type="match status" value="1"/>
</dbReference>
<keyword evidence="13" id="KW-0479">Metal-binding</keyword>
<keyword evidence="6 12" id="KW-0633">Potassium transport</keyword>
<feature type="transmembrane region" description="Helical" evidence="14">
    <location>
        <begin position="69"/>
        <end position="89"/>
    </location>
</feature>
<evidence type="ECO:0000256" key="5">
    <source>
        <dbReference type="ARBA" id="ARBA00022519"/>
    </source>
</evidence>
<feature type="transmembrane region" description="Helical" evidence="14">
    <location>
        <begin position="12"/>
        <end position="32"/>
    </location>
</feature>
<dbReference type="Pfam" id="PF02386">
    <property type="entry name" value="TrkH"/>
    <property type="match status" value="1"/>
</dbReference>
<evidence type="ECO:0000256" key="8">
    <source>
        <dbReference type="ARBA" id="ARBA00022958"/>
    </source>
</evidence>
<evidence type="ECO:0000256" key="14">
    <source>
        <dbReference type="SAM" id="Phobius"/>
    </source>
</evidence>
<gene>
    <name evidence="15" type="ORF">HZT40_19845</name>
</gene>
<keyword evidence="9 14" id="KW-1133">Transmembrane helix</keyword>
<keyword evidence="7 14" id="KW-0812">Transmembrane</keyword>
<dbReference type="NCBIfam" id="TIGR00933">
    <property type="entry name" value="2a38"/>
    <property type="match status" value="1"/>
</dbReference>
<dbReference type="InterPro" id="IPR004772">
    <property type="entry name" value="TrkH"/>
</dbReference>
<evidence type="ECO:0000256" key="10">
    <source>
        <dbReference type="ARBA" id="ARBA00023065"/>
    </source>
</evidence>
<dbReference type="PANTHER" id="PTHR32024">
    <property type="entry name" value="TRK SYSTEM POTASSIUM UPTAKE PROTEIN TRKG-RELATED"/>
    <property type="match status" value="1"/>
</dbReference>
<feature type="transmembrane region" description="Helical" evidence="14">
    <location>
        <begin position="455"/>
        <end position="480"/>
    </location>
</feature>
<keyword evidence="8 12" id="KW-0630">Potassium</keyword>
<feature type="transmembrane region" description="Helical" evidence="14">
    <location>
        <begin position="38"/>
        <end position="57"/>
    </location>
</feature>
<keyword evidence="3 12" id="KW-0813">Transport</keyword>
<evidence type="ECO:0000256" key="12">
    <source>
        <dbReference type="PIRNR" id="PIRNR006247"/>
    </source>
</evidence>
<accession>A0A7L6AWN1</accession>
<dbReference type="AlphaFoldDB" id="A0A7L6AWN1"/>
<comment type="similarity">
    <text evidence="2 12">Belongs to the TrkH potassium transport family.</text>
</comment>
<keyword evidence="11 12" id="KW-0472">Membrane</keyword>
<evidence type="ECO:0000313" key="16">
    <source>
        <dbReference type="Proteomes" id="UP000510621"/>
    </source>
</evidence>
<name>A0A7L6AWN1_9GAMM</name>
<evidence type="ECO:0000313" key="15">
    <source>
        <dbReference type="EMBL" id="QLQ33475.1"/>
    </source>
</evidence>
<feature type="binding site" evidence="13">
    <location>
        <position position="110"/>
    </location>
    <ligand>
        <name>K(+)</name>
        <dbReference type="ChEBI" id="CHEBI:29103"/>
    </ligand>
</feature>
<evidence type="ECO:0000256" key="13">
    <source>
        <dbReference type="PIRSR" id="PIRSR006247-1"/>
    </source>
</evidence>
<sequence length="482" mass="52787">MQFKAIQRILGLLLMLFSLTMLPPIMVGWLMGDPDLSPFWDAGGILFVTGIVLWVPVRRVHAILRTRDGFLLVTLFWVVLSLAGLAFVFSDAVAASFTDGVFETASGLTTTGATVFIGLDGFPRSILFWRTELHWLGGMGVIVLAVAIMPMLGVGGMQIYKAEAPGPIKDAKLEPRIAETAKLLWYTYLALTILCVLAFRLAGMDWFDAIGYSFSTLGTGGFANHDSSLAYFSNPAIHYIAVLFMFLAGANFGLHFIVWRSASFKPYLEDSEFRFYFLLTVAAILVVALSLYAYGTYPDPFDALRYASVQVVSVLTSTGLVLGDHSAWPSFLPIFITLLVTSGGCSGSTGGGMKSIRFLLLLKQAIREINLLVHPRAHIPIKVNGQVVDEQVVKGVWGFFFIYAALFILFMLGLMADGLDQVTAFSAVAATINNMGLGLGDVSANFAPLSNFSKWWLSLCMIMGRLELLTVLVLLTPAFWRR</sequence>
<feature type="transmembrane region" description="Helical" evidence="14">
    <location>
        <begin position="133"/>
        <end position="152"/>
    </location>
</feature>
<evidence type="ECO:0000256" key="1">
    <source>
        <dbReference type="ARBA" id="ARBA00004429"/>
    </source>
</evidence>
<dbReference type="PANTHER" id="PTHR32024:SF2">
    <property type="entry name" value="TRK SYSTEM POTASSIUM UPTAKE PROTEIN TRKG-RELATED"/>
    <property type="match status" value="1"/>
</dbReference>
<evidence type="ECO:0000256" key="6">
    <source>
        <dbReference type="ARBA" id="ARBA00022538"/>
    </source>
</evidence>
<keyword evidence="10 12" id="KW-0406">Ion transport</keyword>
<feature type="transmembrane region" description="Helical" evidence="14">
    <location>
        <begin position="396"/>
        <end position="416"/>
    </location>
</feature>
<feature type="binding site" evidence="13">
    <location>
        <position position="435"/>
    </location>
    <ligand>
        <name>K(+)</name>
        <dbReference type="ChEBI" id="CHEBI:29103"/>
    </ligand>
</feature>
<dbReference type="InterPro" id="IPR003445">
    <property type="entry name" value="Cat_transpt"/>
</dbReference>
<feature type="transmembrane region" description="Helical" evidence="14">
    <location>
        <begin position="183"/>
        <end position="202"/>
    </location>
</feature>
<dbReference type="GO" id="GO:0046872">
    <property type="term" value="F:metal ion binding"/>
    <property type="evidence" value="ECO:0007669"/>
    <property type="project" value="UniProtKB-KW"/>
</dbReference>
<dbReference type="GO" id="GO:0015379">
    <property type="term" value="F:potassium:chloride symporter activity"/>
    <property type="evidence" value="ECO:0007669"/>
    <property type="project" value="InterPro"/>
</dbReference>
<feature type="binding site" evidence="13">
    <location>
        <position position="434"/>
    </location>
    <ligand>
        <name>K(+)</name>
        <dbReference type="ChEBI" id="CHEBI:29103"/>
    </ligand>
</feature>
<evidence type="ECO:0000256" key="4">
    <source>
        <dbReference type="ARBA" id="ARBA00022475"/>
    </source>
</evidence>
<dbReference type="Proteomes" id="UP000510621">
    <property type="component" value="Chromosome"/>
</dbReference>
<feature type="binding site" evidence="13">
    <location>
        <position position="111"/>
    </location>
    <ligand>
        <name>K(+)</name>
        <dbReference type="ChEBI" id="CHEBI:29103"/>
    </ligand>
</feature>
<feature type="transmembrane region" description="Helical" evidence="14">
    <location>
        <begin position="236"/>
        <end position="254"/>
    </location>
</feature>
<feature type="transmembrane region" description="Helical" evidence="14">
    <location>
        <begin position="331"/>
        <end position="353"/>
    </location>
</feature>
<keyword evidence="5 12" id="KW-0997">Cell inner membrane</keyword>
<comment type="function">
    <text evidence="12">Low-affinity potassium transport system. Interacts with Trk system potassium uptake protein TrkA.</text>
</comment>
<dbReference type="GO" id="GO:0005886">
    <property type="term" value="C:plasma membrane"/>
    <property type="evidence" value="ECO:0007669"/>
    <property type="project" value="UniProtKB-SubCell"/>
</dbReference>
<keyword evidence="16" id="KW-1185">Reference proteome</keyword>
<feature type="transmembrane region" description="Helical" evidence="14">
    <location>
        <begin position="275"/>
        <end position="295"/>
    </location>
</feature>
<comment type="subcellular location">
    <subcellularLocation>
        <location evidence="1 12">Cell inner membrane</location>
        <topology evidence="1 12">Multi-pass membrane protein</topology>
    </subcellularLocation>
</comment>
<protein>
    <recommendedName>
        <fullName evidence="12">Trk system potassium uptake protein</fullName>
    </recommendedName>
</protein>
<evidence type="ECO:0000256" key="9">
    <source>
        <dbReference type="ARBA" id="ARBA00022989"/>
    </source>
</evidence>
<evidence type="ECO:0000256" key="11">
    <source>
        <dbReference type="ARBA" id="ARBA00023136"/>
    </source>
</evidence>
<dbReference type="KEGG" id="this:HZT40_19845"/>
<reference evidence="15" key="1">
    <citation type="submission" date="2020-06" db="EMBL/GenBank/DDBJ databases">
        <title>Analysis procedures for assessing recovery of high quality, complete, closed genomes from Nanopore long read metagenome sequencing.</title>
        <authorList>
            <person name="Bessarab I."/>
            <person name="Arumugam K."/>
            <person name="Haryono M."/>
            <person name="Liu X."/>
            <person name="Roy S."/>
            <person name="Zuniga-Montanez R.E."/>
            <person name="Qiu G."/>
            <person name="Drautz-Moses D.I."/>
            <person name="Law Y.Y."/>
            <person name="Wuertz S."/>
            <person name="Lauro F.M."/>
            <person name="Huson D.H."/>
            <person name="Williams R.B."/>
        </authorList>
    </citation>
    <scope>NUCLEOTIDE SEQUENCE [LARGE SCALE GENOMIC DNA]</scope>
    <source>
        <strain evidence="15">SSD2</strain>
    </source>
</reference>
<organism evidence="15 16">
    <name type="scientific">Candidatus Thiothrix singaporensis</name>
    <dbReference type="NCBI Taxonomy" id="2799669"/>
    <lineage>
        <taxon>Bacteria</taxon>
        <taxon>Pseudomonadati</taxon>
        <taxon>Pseudomonadota</taxon>
        <taxon>Gammaproteobacteria</taxon>
        <taxon>Thiotrichales</taxon>
        <taxon>Thiotrichaceae</taxon>
        <taxon>Thiothrix</taxon>
    </lineage>
</organism>